<sequence length="94" mass="10867">MNTTCRYITIALLALICIQSAISYPSYMNQARAFLRCHMSAIACKRSLSIFKEDPDPEMIKNKNDLETCLSQDKPFWYCLKHNPSITLEDMNQN</sequence>
<dbReference type="Proteomes" id="UP000663852">
    <property type="component" value="Unassembled WGS sequence"/>
</dbReference>
<gene>
    <name evidence="3" type="ORF">EDS130_LOCUS13596</name>
    <name evidence="2" type="ORF">XAT740_LOCUS5607</name>
</gene>
<comment type="caution">
    <text evidence="3">The sequence shown here is derived from an EMBL/GenBank/DDBJ whole genome shotgun (WGS) entry which is preliminary data.</text>
</comment>
<reference evidence="3" key="1">
    <citation type="submission" date="2021-02" db="EMBL/GenBank/DDBJ databases">
        <authorList>
            <person name="Nowell W R."/>
        </authorList>
    </citation>
    <scope>NUCLEOTIDE SEQUENCE</scope>
</reference>
<protein>
    <submittedName>
        <fullName evidence="3">Uncharacterized protein</fullName>
    </submittedName>
</protein>
<evidence type="ECO:0000313" key="2">
    <source>
        <dbReference type="EMBL" id="CAF0853542.1"/>
    </source>
</evidence>
<accession>A0A814EYF2</accession>
<evidence type="ECO:0000313" key="3">
    <source>
        <dbReference type="EMBL" id="CAF0975555.1"/>
    </source>
</evidence>
<dbReference type="AlphaFoldDB" id="A0A814EYF2"/>
<proteinExistence type="predicted"/>
<name>A0A814EYF2_ADIRI</name>
<keyword evidence="1" id="KW-0732">Signal</keyword>
<keyword evidence="4" id="KW-1185">Reference proteome</keyword>
<dbReference type="EMBL" id="CAJNOJ010000054">
    <property type="protein sequence ID" value="CAF0975555.1"/>
    <property type="molecule type" value="Genomic_DNA"/>
</dbReference>
<dbReference type="Proteomes" id="UP000663828">
    <property type="component" value="Unassembled WGS sequence"/>
</dbReference>
<evidence type="ECO:0000313" key="5">
    <source>
        <dbReference type="Proteomes" id="UP000663852"/>
    </source>
</evidence>
<dbReference type="EMBL" id="CAJNOR010000244">
    <property type="protein sequence ID" value="CAF0853542.1"/>
    <property type="molecule type" value="Genomic_DNA"/>
</dbReference>
<evidence type="ECO:0000313" key="4">
    <source>
        <dbReference type="Proteomes" id="UP000663828"/>
    </source>
</evidence>
<organism evidence="3 5">
    <name type="scientific">Adineta ricciae</name>
    <name type="common">Rotifer</name>
    <dbReference type="NCBI Taxonomy" id="249248"/>
    <lineage>
        <taxon>Eukaryota</taxon>
        <taxon>Metazoa</taxon>
        <taxon>Spiralia</taxon>
        <taxon>Gnathifera</taxon>
        <taxon>Rotifera</taxon>
        <taxon>Eurotatoria</taxon>
        <taxon>Bdelloidea</taxon>
        <taxon>Adinetida</taxon>
        <taxon>Adinetidae</taxon>
        <taxon>Adineta</taxon>
    </lineage>
</organism>
<feature type="chain" id="PRO_5036224318" evidence="1">
    <location>
        <begin position="24"/>
        <end position="94"/>
    </location>
</feature>
<evidence type="ECO:0000256" key="1">
    <source>
        <dbReference type="SAM" id="SignalP"/>
    </source>
</evidence>
<dbReference type="OrthoDB" id="9973610at2759"/>
<feature type="signal peptide" evidence="1">
    <location>
        <begin position="1"/>
        <end position="23"/>
    </location>
</feature>